<organism evidence="1">
    <name type="scientific">Xenorhabdus bovienii str. puntauvense</name>
    <dbReference type="NCBI Taxonomy" id="1398201"/>
    <lineage>
        <taxon>Bacteria</taxon>
        <taxon>Pseudomonadati</taxon>
        <taxon>Pseudomonadota</taxon>
        <taxon>Gammaproteobacteria</taxon>
        <taxon>Enterobacterales</taxon>
        <taxon>Morganellaceae</taxon>
        <taxon>Xenorhabdus</taxon>
    </lineage>
</organism>
<dbReference type="Proteomes" id="UP000028511">
    <property type="component" value="Unassembled WGS sequence"/>
</dbReference>
<reference evidence="1" key="1">
    <citation type="submission" date="2013-07" db="EMBL/GenBank/DDBJ databases">
        <title>Sub-species coevolution in mutualistic symbiosis.</title>
        <authorList>
            <person name="Murfin K."/>
            <person name="Klassen J."/>
            <person name="Lee M."/>
            <person name="Forst S."/>
            <person name="Stock P."/>
            <person name="Goodrich-Blair H."/>
        </authorList>
    </citation>
    <scope>NUCLEOTIDE SEQUENCE [LARGE SCALE GENOMIC DNA]</scope>
    <source>
        <strain evidence="1">Puntauvense</strain>
    </source>
</reference>
<dbReference type="RefSeq" id="WP_051870621.1">
    <property type="nucleotide sequence ID" value="NZ_CAWLWN010000187.1"/>
</dbReference>
<comment type="caution">
    <text evidence="1">The sequence shown here is derived from an EMBL/GenBank/DDBJ whole genome shotgun (WGS) entry which is preliminary data.</text>
</comment>
<name>A0A077N2T6_XENBV</name>
<accession>A0A077N2T6</accession>
<proteinExistence type="predicted"/>
<evidence type="ECO:0000313" key="1">
    <source>
        <dbReference type="EMBL" id="CDG96481.1"/>
    </source>
</evidence>
<protein>
    <submittedName>
        <fullName evidence="1">Uncharacterized protein</fullName>
    </submittedName>
</protein>
<gene>
    <name evidence="1" type="ORF">XBP1_2100012</name>
</gene>
<dbReference type="AlphaFoldDB" id="A0A077N2T6"/>
<sequence length="280" mass="31371">MTPINTTEELLIGIFNDNNLSKENKEKRINASAYPDQKINYAAGKPCATCAPPHARSEFVANLIKSLDKRYTVTIYAAHPGTPLNNNSGKPRFDEEKGERITSAAGHMWYKISDGNTNYSYGFAPIDSGIKGPGEVTKKDTIHYENPRFSRTMEITEIHYNQLKEYGDLAVNKENPDFDLYYNGAWNSCIDFTWKALGSAGLKPKVTWNDLSEINAMSKETGTFEGDMKVDNNIPHIKSIPAPFPKSELNNEHYNKRPKKTLIQKILTKTDNKDTGTGVA</sequence>
<dbReference type="EMBL" id="CBSW010000125">
    <property type="protein sequence ID" value="CDG96481.1"/>
    <property type="molecule type" value="Genomic_DNA"/>
</dbReference>
<dbReference type="HOGENOM" id="CLU_993772_0_0_6"/>